<comment type="caution">
    <text evidence="3">The sequence shown here is derived from an EMBL/GenBank/DDBJ whole genome shotgun (WGS) entry which is preliminary data.</text>
</comment>
<accession>A0ABT4W3K6</accession>
<dbReference type="EMBL" id="JAQIIO010000007">
    <property type="protein sequence ID" value="MDA5095107.1"/>
    <property type="molecule type" value="Genomic_DNA"/>
</dbReference>
<name>A0ABT4W3K6_9RHOB</name>
<dbReference type="InterPro" id="IPR021136">
    <property type="entry name" value="Flagellar_hook_control-like_C"/>
</dbReference>
<feature type="region of interest" description="Disordered" evidence="1">
    <location>
        <begin position="260"/>
        <end position="289"/>
    </location>
</feature>
<sequence>MQLGPHFPLLVSAEETPTLDRTSESTVEVFASFEALMQPLPKGHIASAGIEKAPDITNQEGTPPVPDGLFEVGEGMGSDNNIGLTGVETGLNIQLEKISSIKDFSTLIPPNNAGSPRQLADIEIEAALKPVTTGSEAKPNPNITPNEMNASGAIVPSHEVARRQPEAPSVKPAYNDLSANLSGEINHRHGETAGQPSRSGEALGQGKGLRPVGIQPATEAPDLHKISFPSSLMALGDLGGRYSDPSLTGAKITDMINPSDAEATASPVNSQKPIFPQTDGPDVPKTDQWSVSRGITKETRRDGAAAQTPVQVAGDVGTIKGTGDYLPLGIPMISAIGTESGGIMTPNPLSASEASQAVDASVELISPEFSTADFRSARADILGSLRTELPRHIALQLVEVAKSMPDRPVELTLTPEELGRLRLTFSGDLSAMAVTVNVERPETLELMKRHIEILAQEMREIGYEGVSFSFEQSGAGAHGGGSAQDGSSKNDPQSGAHDAPGIVSDAPSLLQMNLSNAIEGIDIRL</sequence>
<dbReference type="Gene3D" id="3.30.750.140">
    <property type="match status" value="1"/>
</dbReference>
<keyword evidence="3" id="KW-0966">Cell projection</keyword>
<evidence type="ECO:0000313" key="3">
    <source>
        <dbReference type="EMBL" id="MDA5095107.1"/>
    </source>
</evidence>
<keyword evidence="4" id="KW-1185">Reference proteome</keyword>
<keyword evidence="3" id="KW-0282">Flagellum</keyword>
<dbReference type="Proteomes" id="UP001528040">
    <property type="component" value="Unassembled WGS sequence"/>
</dbReference>
<feature type="region of interest" description="Disordered" evidence="1">
    <location>
        <begin position="186"/>
        <end position="215"/>
    </location>
</feature>
<protein>
    <submittedName>
        <fullName evidence="3">Flagellar hook-length control protein FliK</fullName>
    </submittedName>
</protein>
<reference evidence="3 4" key="1">
    <citation type="submission" date="2023-01" db="EMBL/GenBank/DDBJ databases">
        <authorList>
            <person name="Yoon J.-W."/>
        </authorList>
    </citation>
    <scope>NUCLEOTIDE SEQUENCE [LARGE SCALE GENOMIC DNA]</scope>
    <source>
        <strain evidence="3 4">KMU-50</strain>
    </source>
</reference>
<organism evidence="3 4">
    <name type="scientific">Aliiroseovarius salicola</name>
    <dbReference type="NCBI Taxonomy" id="3009082"/>
    <lineage>
        <taxon>Bacteria</taxon>
        <taxon>Pseudomonadati</taxon>
        <taxon>Pseudomonadota</taxon>
        <taxon>Alphaproteobacteria</taxon>
        <taxon>Rhodobacterales</taxon>
        <taxon>Paracoccaceae</taxon>
        <taxon>Aliiroseovarius</taxon>
    </lineage>
</organism>
<evidence type="ECO:0000313" key="4">
    <source>
        <dbReference type="Proteomes" id="UP001528040"/>
    </source>
</evidence>
<dbReference type="InterPro" id="IPR038610">
    <property type="entry name" value="FliK-like_C_sf"/>
</dbReference>
<evidence type="ECO:0000256" key="1">
    <source>
        <dbReference type="SAM" id="MobiDB-lite"/>
    </source>
</evidence>
<dbReference type="Pfam" id="PF02120">
    <property type="entry name" value="Flg_hook"/>
    <property type="match status" value="1"/>
</dbReference>
<dbReference type="RefSeq" id="WP_271054811.1">
    <property type="nucleotide sequence ID" value="NZ_JAQIIO010000007.1"/>
</dbReference>
<feature type="domain" description="Flagellar hook-length control protein-like C-terminal" evidence="2">
    <location>
        <begin position="409"/>
        <end position="475"/>
    </location>
</feature>
<feature type="region of interest" description="Disordered" evidence="1">
    <location>
        <begin position="474"/>
        <end position="504"/>
    </location>
</feature>
<keyword evidence="3" id="KW-0969">Cilium</keyword>
<evidence type="ECO:0000259" key="2">
    <source>
        <dbReference type="Pfam" id="PF02120"/>
    </source>
</evidence>
<proteinExistence type="predicted"/>
<gene>
    <name evidence="3" type="ORF">O2N63_13540</name>
</gene>